<protein>
    <recommendedName>
        <fullName evidence="5">LicD/FKTN/FKRP nucleotidyltransferase domain-containing protein</fullName>
    </recommendedName>
</protein>
<dbReference type="InterPro" id="IPR007074">
    <property type="entry name" value="LicD/FKTN/FKRP_NTP_transf"/>
</dbReference>
<evidence type="ECO:0000256" key="1">
    <source>
        <dbReference type="ARBA" id="ARBA00004167"/>
    </source>
</evidence>
<dbReference type="PANTHER" id="PTHR15407:SF28">
    <property type="entry name" value="RIBITOL-5-PHOSPHATE TRANSFERASE FKTN"/>
    <property type="match status" value="1"/>
</dbReference>
<name>A0A0W0C822_CANGB</name>
<evidence type="ECO:0000256" key="3">
    <source>
        <dbReference type="ARBA" id="ARBA00022989"/>
    </source>
</evidence>
<evidence type="ECO:0000313" key="6">
    <source>
        <dbReference type="EMBL" id="KTA98981.1"/>
    </source>
</evidence>
<dbReference type="VEuPathDB" id="FungiDB:B1J91_H01793g"/>
<reference evidence="6 7" key="1">
    <citation type="submission" date="2015-10" db="EMBL/GenBank/DDBJ databases">
        <title>Draft genomes sequences of Candida glabrata isolates 1A, 1B, 2A, 2B, 3A and 3B.</title>
        <authorList>
            <person name="Haavelsrud O.E."/>
            <person name="Gaustad P."/>
        </authorList>
    </citation>
    <scope>NUCLEOTIDE SEQUENCE [LARGE SCALE GENOMIC DNA]</scope>
    <source>
        <strain evidence="6">910700640</strain>
    </source>
</reference>
<gene>
    <name evidence="6" type="ORF">AO440_001977</name>
</gene>
<evidence type="ECO:0000256" key="4">
    <source>
        <dbReference type="ARBA" id="ARBA00023136"/>
    </source>
</evidence>
<comment type="subcellular location">
    <subcellularLocation>
        <location evidence="1">Membrane</location>
        <topology evidence="1">Single-pass membrane protein</topology>
    </subcellularLocation>
</comment>
<evidence type="ECO:0000313" key="7">
    <source>
        <dbReference type="Proteomes" id="UP000054886"/>
    </source>
</evidence>
<dbReference type="VEuPathDB" id="FungiDB:GVI51_H01595"/>
<keyword evidence="3" id="KW-1133">Transmembrane helix</keyword>
<dbReference type="EMBL" id="LLZZ01000149">
    <property type="protein sequence ID" value="KTA98981.1"/>
    <property type="molecule type" value="Genomic_DNA"/>
</dbReference>
<dbReference type="Pfam" id="PF04991">
    <property type="entry name" value="LicD"/>
    <property type="match status" value="1"/>
</dbReference>
<sequence>MLNNAGYSKDKMRDTEKYPISTVYDRHEHSIIHSLPAVKRIKLWLRFILKRLIVLLLLIQAFLTIRVWLDPEGEHIQYIHHFIKHHEPNKSINPSKLYEKMMFNTEMIWPDEYSYKNNLLTVQIGQNKGQILQSIDDLKFYDNDPRLIWSVLLDYLSKEGPDQIPFSWYDWSDYQQYNRILALSDEVKSRVNCAVMYSPGFDKQLLLDIEAEINEPLFQVNRHRYSEQYWYKVLARKAKFINLVDYCSDGITSRFDLPVNIKKPQAHATPEQYEFQNKAFMMRSKLHMPFSLTILNKDRSFFQVPISTDINPQNIIESELLAKFIENNKINEDDQDLVFNHTILFDQFLESKSNEKYKLKNPELTDRIHDELLVHVKENDFIFDPLERIAYLEKEEHLTTHQRKYLESLKYSITVDPLLQKKHFNEARDLLLYSKSGSHRDARFFYNSFNPDIDGIEYQMKMNSLIRNFLKFTKANGLITWLSHGTLFSHLYNGLTFPWDDDFDLQMPIRHLNMLAEHFNQSLILEDPREGNGRFLLDVSSTITIRTNGNGNNNIDARFIDVDSGIYIDITGLSVSSQYTPKYAENYIVDRPNDKSKSSELEYHNYEPFKYGFNQDNFDDLSTRVRNNEILSMEEKDTLLKLAASESQRKRKNKRFVDEELSSEQRFTNHLEKKLYNCRNGHFISFDSLSPLYNSIYHGQSALIPRKPIQHLEHEYKLTKTYGFLTFEGNIYLPGMKLWYSFKDIRNIIRLAVDQSVPIPTNLHQLRGIDHYFLLKAFLIQNMHDAIAITHNTFEATSFRLKELEIMFDRNLSFERIVDAFKVFRREKGRNIMNPFKDPTLFSYEKRLFNKLVKDKDLLAIAKIKENVCTKLILRTWHSIQEILEKRYNGFEVIVNDNEPHNLNYAGLNYENDENLSNYPVFESDSDLIENIIVQ</sequence>
<dbReference type="GO" id="GO:0016020">
    <property type="term" value="C:membrane"/>
    <property type="evidence" value="ECO:0007669"/>
    <property type="project" value="UniProtKB-SubCell"/>
</dbReference>
<dbReference type="Proteomes" id="UP000054886">
    <property type="component" value="Unassembled WGS sequence"/>
</dbReference>
<dbReference type="VEuPathDB" id="FungiDB:GWK60_H01595"/>
<dbReference type="InterPro" id="IPR009644">
    <property type="entry name" value="FKTN/MNN4/W02B3.4-1"/>
</dbReference>
<dbReference type="VEuPathDB" id="FungiDB:CAGL0H01793g"/>
<dbReference type="PANTHER" id="PTHR15407">
    <property type="entry name" value="FUKUTIN-RELATED"/>
    <property type="match status" value="1"/>
</dbReference>
<evidence type="ECO:0000256" key="2">
    <source>
        <dbReference type="ARBA" id="ARBA00022692"/>
    </source>
</evidence>
<accession>A0A0W0C822</accession>
<feature type="domain" description="LicD/FKTN/FKRP nucleotidyltransferase" evidence="5">
    <location>
        <begin position="473"/>
        <end position="717"/>
    </location>
</feature>
<organism evidence="6 7">
    <name type="scientific">Candida glabrata</name>
    <name type="common">Yeast</name>
    <name type="synonym">Torulopsis glabrata</name>
    <dbReference type="NCBI Taxonomy" id="5478"/>
    <lineage>
        <taxon>Eukaryota</taxon>
        <taxon>Fungi</taxon>
        <taxon>Dikarya</taxon>
        <taxon>Ascomycota</taxon>
        <taxon>Saccharomycotina</taxon>
        <taxon>Saccharomycetes</taxon>
        <taxon>Saccharomycetales</taxon>
        <taxon>Saccharomycetaceae</taxon>
        <taxon>Nakaseomyces</taxon>
    </lineage>
</organism>
<proteinExistence type="predicted"/>
<keyword evidence="4" id="KW-0472">Membrane</keyword>
<keyword evidence="2" id="KW-0812">Transmembrane</keyword>
<comment type="caution">
    <text evidence="6">The sequence shown here is derived from an EMBL/GenBank/DDBJ whole genome shotgun (WGS) entry which is preliminary data.</text>
</comment>
<dbReference type="GO" id="GO:0006491">
    <property type="term" value="P:N-glycan processing"/>
    <property type="evidence" value="ECO:0007669"/>
    <property type="project" value="EnsemblFungi"/>
</dbReference>
<evidence type="ECO:0000259" key="5">
    <source>
        <dbReference type="Pfam" id="PF04991"/>
    </source>
</evidence>
<dbReference type="AlphaFoldDB" id="A0A0W0C822"/>